<dbReference type="PANTHER" id="PTHR34477">
    <property type="entry name" value="UPF0213 PROTEIN YHBQ"/>
    <property type="match status" value="1"/>
</dbReference>
<dbReference type="EMBL" id="MFLY01000036">
    <property type="protein sequence ID" value="OGG72621.1"/>
    <property type="molecule type" value="Genomic_DNA"/>
</dbReference>
<protein>
    <recommendedName>
        <fullName evidence="2">GIY-YIG domain-containing protein</fullName>
    </recommendedName>
</protein>
<evidence type="ECO:0000256" key="1">
    <source>
        <dbReference type="ARBA" id="ARBA00007435"/>
    </source>
</evidence>
<feature type="domain" description="GIY-YIG" evidence="2">
    <location>
        <begin position="9"/>
        <end position="84"/>
    </location>
</feature>
<comment type="caution">
    <text evidence="3">The sequence shown here is derived from an EMBL/GenBank/DDBJ whole genome shotgun (WGS) entry which is preliminary data.</text>
</comment>
<dbReference type="Proteomes" id="UP000177306">
    <property type="component" value="Unassembled WGS sequence"/>
</dbReference>
<dbReference type="InterPro" id="IPR050190">
    <property type="entry name" value="UPF0213_domain"/>
</dbReference>
<evidence type="ECO:0000259" key="2">
    <source>
        <dbReference type="PROSITE" id="PS50164"/>
    </source>
</evidence>
<gene>
    <name evidence="3" type="ORF">A3A38_00045</name>
</gene>
<sequence length="99" mass="11820">MPGRTISNSFYYVYVLESLKDGKQYIGYTTDLRRRMDQHQQGKSIATAPRRPFTLAYYEACRSRTDAIRREGYFKHSEGRRFLAKRLKDYYGQNNSKLY</sequence>
<dbReference type="PANTHER" id="PTHR34477:SF1">
    <property type="entry name" value="UPF0213 PROTEIN YHBQ"/>
    <property type="match status" value="1"/>
</dbReference>
<reference evidence="3 4" key="1">
    <citation type="journal article" date="2016" name="Nat. Commun.">
        <title>Thousands of microbial genomes shed light on interconnected biogeochemical processes in an aquifer system.</title>
        <authorList>
            <person name="Anantharaman K."/>
            <person name="Brown C.T."/>
            <person name="Hug L.A."/>
            <person name="Sharon I."/>
            <person name="Castelle C.J."/>
            <person name="Probst A.J."/>
            <person name="Thomas B.C."/>
            <person name="Singh A."/>
            <person name="Wilkins M.J."/>
            <person name="Karaoz U."/>
            <person name="Brodie E.L."/>
            <person name="Williams K.H."/>
            <person name="Hubbard S.S."/>
            <person name="Banfield J.F."/>
        </authorList>
    </citation>
    <scope>NUCLEOTIDE SEQUENCE [LARGE SCALE GENOMIC DNA]</scope>
</reference>
<dbReference type="CDD" id="cd10449">
    <property type="entry name" value="GIY-YIG_SLX1_like"/>
    <property type="match status" value="1"/>
</dbReference>
<accession>A0A1F6EG59</accession>
<evidence type="ECO:0000313" key="4">
    <source>
        <dbReference type="Proteomes" id="UP000177306"/>
    </source>
</evidence>
<dbReference type="Pfam" id="PF01541">
    <property type="entry name" value="GIY-YIG"/>
    <property type="match status" value="1"/>
</dbReference>
<dbReference type="InterPro" id="IPR000305">
    <property type="entry name" value="GIY-YIG_endonuc"/>
</dbReference>
<proteinExistence type="inferred from homology"/>
<dbReference type="AlphaFoldDB" id="A0A1F6EG59"/>
<name>A0A1F6EG59_9BACT</name>
<evidence type="ECO:0000313" key="3">
    <source>
        <dbReference type="EMBL" id="OGG72621.1"/>
    </source>
</evidence>
<comment type="similarity">
    <text evidence="1">Belongs to the UPF0213 family.</text>
</comment>
<dbReference type="SUPFAM" id="SSF82771">
    <property type="entry name" value="GIY-YIG endonuclease"/>
    <property type="match status" value="1"/>
</dbReference>
<dbReference type="Gene3D" id="3.40.1440.10">
    <property type="entry name" value="GIY-YIG endonuclease"/>
    <property type="match status" value="1"/>
</dbReference>
<dbReference type="InterPro" id="IPR035901">
    <property type="entry name" value="GIY-YIG_endonuc_sf"/>
</dbReference>
<dbReference type="PROSITE" id="PS50164">
    <property type="entry name" value="GIY_YIG"/>
    <property type="match status" value="1"/>
</dbReference>
<organism evidence="3 4">
    <name type="scientific">Candidatus Kaiserbacteria bacterium RIFCSPLOWO2_01_FULL_53_17</name>
    <dbReference type="NCBI Taxonomy" id="1798511"/>
    <lineage>
        <taxon>Bacteria</taxon>
        <taxon>Candidatus Kaiseribacteriota</taxon>
    </lineage>
</organism>